<keyword evidence="1" id="KW-0732">Signal</keyword>
<dbReference type="InterPro" id="IPR023614">
    <property type="entry name" value="Porin_dom_sf"/>
</dbReference>
<keyword evidence="3" id="KW-1185">Reference proteome</keyword>
<protein>
    <submittedName>
        <fullName evidence="2">Porin</fullName>
    </submittedName>
</protein>
<evidence type="ECO:0000256" key="1">
    <source>
        <dbReference type="SAM" id="SignalP"/>
    </source>
</evidence>
<comment type="caution">
    <text evidence="2">The sequence shown here is derived from an EMBL/GenBank/DDBJ whole genome shotgun (WGS) entry which is preliminary data.</text>
</comment>
<dbReference type="EMBL" id="SRSC01000001">
    <property type="protein sequence ID" value="TGU74103.1"/>
    <property type="molecule type" value="Genomic_DNA"/>
</dbReference>
<sequence>MSFQKKLLAFAAVSALSAATAVPAMALENEFHGMFKFMGYQTNALQGGDAKVLASDDPHSGFFAEQRARIMYIAKANDNLKLVTHFELDSRFGGIKVTDTKGYKGTYNGNDSGNLDADALTLETKNIYLDFNCPITGANFKVGMQPWADAYQSLFLLADMTGAIATKKVDNFTGSLGWFRFDDNTAAIAAGDTTNTGAGKYTADLIVVDGKYAINKDITVGATYYNVQNDTVAVAATAGTTTPSVVAGTAAVPRTTSYDLLHMIGLNADIKFGDAVVKPFAAYQFGEKDSSTDISAYMFGATGKVKVGPGSVNFAGYYLSGDNNNTGDVKSFQTIAASTTYFNASNMWLLQRPGQAINTSTSLLGNDNTAKGLGSAGVFAGYEGTMDKVFYNANVGYMTTSKKNAAGDKSIGTEINAQVGYKVYDNLSASVAGAYAFLGNYFDATAPDADNPYLVNVQLSYAF</sequence>
<dbReference type="AlphaFoldDB" id="A0A4S1CKM8"/>
<organism evidence="2 3">
    <name type="scientific">Geomonas terrae</name>
    <dbReference type="NCBI Taxonomy" id="2562681"/>
    <lineage>
        <taxon>Bacteria</taxon>
        <taxon>Pseudomonadati</taxon>
        <taxon>Thermodesulfobacteriota</taxon>
        <taxon>Desulfuromonadia</taxon>
        <taxon>Geobacterales</taxon>
        <taxon>Geobacteraceae</taxon>
        <taxon>Geomonas</taxon>
    </lineage>
</organism>
<accession>A0A4S1CKM8</accession>
<evidence type="ECO:0000313" key="3">
    <source>
        <dbReference type="Proteomes" id="UP000306416"/>
    </source>
</evidence>
<dbReference type="Proteomes" id="UP000306416">
    <property type="component" value="Unassembled WGS sequence"/>
</dbReference>
<feature type="signal peptide" evidence="1">
    <location>
        <begin position="1"/>
        <end position="26"/>
    </location>
</feature>
<evidence type="ECO:0000313" key="2">
    <source>
        <dbReference type="EMBL" id="TGU74103.1"/>
    </source>
</evidence>
<proteinExistence type="predicted"/>
<gene>
    <name evidence="2" type="ORF">E4633_01120</name>
</gene>
<reference evidence="2 3" key="1">
    <citation type="submission" date="2019-04" db="EMBL/GenBank/DDBJ databases">
        <title>Geobacter oryzae sp. nov., ferric-reducing bacteria isolated from paddy soil.</title>
        <authorList>
            <person name="Xu Z."/>
            <person name="Masuda Y."/>
            <person name="Itoh H."/>
            <person name="Senoo K."/>
        </authorList>
    </citation>
    <scope>NUCLEOTIDE SEQUENCE [LARGE SCALE GENOMIC DNA]</scope>
    <source>
        <strain evidence="2 3">Red111</strain>
    </source>
</reference>
<feature type="chain" id="PRO_5020956549" evidence="1">
    <location>
        <begin position="27"/>
        <end position="463"/>
    </location>
</feature>
<dbReference type="Gene3D" id="2.40.160.10">
    <property type="entry name" value="Porin"/>
    <property type="match status" value="1"/>
</dbReference>
<dbReference type="RefSeq" id="WP_135868441.1">
    <property type="nucleotide sequence ID" value="NZ_SRSC01000001.1"/>
</dbReference>
<name>A0A4S1CKM8_9BACT</name>